<dbReference type="Gene3D" id="1.20.1250.20">
    <property type="entry name" value="MFS general substrate transporter like domains"/>
    <property type="match status" value="1"/>
</dbReference>
<dbReference type="NCBIfam" id="NF009048">
    <property type="entry name" value="PRK12382.1"/>
    <property type="match status" value="1"/>
</dbReference>
<dbReference type="InterPro" id="IPR052714">
    <property type="entry name" value="MFS_Exporter"/>
</dbReference>
<keyword evidence="4" id="KW-1003">Cell membrane</keyword>
<keyword evidence="4" id="KW-0997">Cell inner membrane</keyword>
<evidence type="ECO:0000313" key="7">
    <source>
        <dbReference type="Proteomes" id="UP000660885"/>
    </source>
</evidence>
<comment type="similarity">
    <text evidence="4">Belongs to the major facilitator superfamily. YfcJ family.</text>
</comment>
<feature type="transmembrane region" description="Helical" evidence="4">
    <location>
        <begin position="82"/>
        <end position="101"/>
    </location>
</feature>
<dbReference type="PANTHER" id="PTHR23531:SF1">
    <property type="entry name" value="QUINOLENE RESISTANCE PROTEIN NORA"/>
    <property type="match status" value="1"/>
</dbReference>
<gene>
    <name evidence="6" type="ORF">JMJ56_20045</name>
</gene>
<dbReference type="PROSITE" id="PS50850">
    <property type="entry name" value="MFS"/>
    <property type="match status" value="1"/>
</dbReference>
<evidence type="ECO:0000256" key="3">
    <source>
        <dbReference type="ARBA" id="ARBA00023136"/>
    </source>
</evidence>
<evidence type="ECO:0000313" key="6">
    <source>
        <dbReference type="EMBL" id="MBL6080313.1"/>
    </source>
</evidence>
<keyword evidence="4" id="KW-0813">Transport</keyword>
<keyword evidence="2 4" id="KW-1133">Transmembrane helix</keyword>
<evidence type="ECO:0000259" key="5">
    <source>
        <dbReference type="PROSITE" id="PS50850"/>
    </source>
</evidence>
<feature type="transmembrane region" description="Helical" evidence="4">
    <location>
        <begin position="280"/>
        <end position="298"/>
    </location>
</feature>
<feature type="transmembrane region" description="Helical" evidence="4">
    <location>
        <begin position="12"/>
        <end position="41"/>
    </location>
</feature>
<evidence type="ECO:0000256" key="2">
    <source>
        <dbReference type="ARBA" id="ARBA00022989"/>
    </source>
</evidence>
<feature type="transmembrane region" description="Helical" evidence="4">
    <location>
        <begin position="148"/>
        <end position="166"/>
    </location>
</feature>
<feature type="transmembrane region" description="Helical" evidence="4">
    <location>
        <begin position="249"/>
        <end position="268"/>
    </location>
</feature>
<feature type="transmembrane region" description="Helical" evidence="4">
    <location>
        <begin position="367"/>
        <end position="388"/>
    </location>
</feature>
<name>A0ABS1U6N1_9PROT</name>
<evidence type="ECO:0000256" key="1">
    <source>
        <dbReference type="ARBA" id="ARBA00022692"/>
    </source>
</evidence>
<feature type="transmembrane region" description="Helical" evidence="4">
    <location>
        <begin position="336"/>
        <end position="361"/>
    </location>
</feature>
<proteinExistence type="inferred from homology"/>
<feature type="transmembrane region" description="Helical" evidence="4">
    <location>
        <begin position="47"/>
        <end position="70"/>
    </location>
</feature>
<dbReference type="InterPro" id="IPR037541">
    <property type="entry name" value="MFS_YfcJ"/>
</dbReference>
<feature type="transmembrane region" description="Helical" evidence="4">
    <location>
        <begin position="113"/>
        <end position="136"/>
    </location>
</feature>
<dbReference type="RefSeq" id="WP_202833548.1">
    <property type="nucleotide sequence ID" value="NZ_JAETWB010000012.1"/>
</dbReference>
<evidence type="ECO:0000256" key="4">
    <source>
        <dbReference type="HAMAP-Rule" id="MF_02091"/>
    </source>
</evidence>
<dbReference type="InterPro" id="IPR011701">
    <property type="entry name" value="MFS"/>
</dbReference>
<dbReference type="SUPFAM" id="SSF103473">
    <property type="entry name" value="MFS general substrate transporter"/>
    <property type="match status" value="1"/>
</dbReference>
<dbReference type="InterPro" id="IPR036259">
    <property type="entry name" value="MFS_trans_sf"/>
</dbReference>
<keyword evidence="3 4" id="KW-0472">Membrane</keyword>
<sequence length="394" mass="40216">MAARPPVAARTVVAALMPIMVVVFVAFLVVGLALPVLPLYVHQGLGLGAFVVGLVAGTQFAASFVSRLWAGHYADSRGAKRAVIVGLLMAAASGLLYLLSLRFTYAPVASVSILLAGRALLGGAESFVMTGALSLGLSSAGPRNTGKVIAWVGTAMFGAFALGAPLGSALYAAYGFTAITLVTIVAPLVTLLIVLPLKPVAPTNRARPAFGKVIGAVWLPGLGMAFSSIGFGATLTFVTLLFAERGWNPTWPGLTLFALAFILMRSLFGHLPDRIGGTRVALASVVAEAAGLVLIWLAPWPALALAGATLTGLGYSLVYPGFGVEAVRRAPLESRGLATGAYTAFIDLALGIAGPALGLVAGWDGMGAVFLVSALLVLCAAPVAVRLLRTPSPS</sequence>
<dbReference type="InterPro" id="IPR020846">
    <property type="entry name" value="MFS_dom"/>
</dbReference>
<comment type="subcellular location">
    <subcellularLocation>
        <location evidence="4">Cell inner membrane</location>
        <topology evidence="4">Multi-pass membrane protein</topology>
    </subcellularLocation>
</comment>
<feature type="transmembrane region" description="Helical" evidence="4">
    <location>
        <begin position="216"/>
        <end position="243"/>
    </location>
</feature>
<organism evidence="6 7">
    <name type="scientific">Belnapia arida</name>
    <dbReference type="NCBI Taxonomy" id="2804533"/>
    <lineage>
        <taxon>Bacteria</taxon>
        <taxon>Pseudomonadati</taxon>
        <taxon>Pseudomonadota</taxon>
        <taxon>Alphaproteobacteria</taxon>
        <taxon>Acetobacterales</taxon>
        <taxon>Roseomonadaceae</taxon>
        <taxon>Belnapia</taxon>
    </lineage>
</organism>
<dbReference type="Pfam" id="PF07690">
    <property type="entry name" value="MFS_1"/>
    <property type="match status" value="1"/>
</dbReference>
<keyword evidence="1 4" id="KW-0812">Transmembrane</keyword>
<feature type="domain" description="Major facilitator superfamily (MFS) profile" evidence="5">
    <location>
        <begin position="15"/>
        <end position="392"/>
    </location>
</feature>
<reference evidence="6 7" key="1">
    <citation type="submission" date="2021-01" db="EMBL/GenBank/DDBJ databases">
        <title>Belnapia mucosa sp. nov. and Belnapia arida sp. nov., isolated from the Tabernas Desert (Almeria, Spain).</title>
        <authorList>
            <person name="Molina-Menor E."/>
            <person name="Vidal-Verdu A."/>
            <person name="Calonge A."/>
            <person name="Satari L."/>
            <person name="Pereto J."/>
            <person name="Porcar M."/>
        </authorList>
    </citation>
    <scope>NUCLEOTIDE SEQUENCE [LARGE SCALE GENOMIC DNA]</scope>
    <source>
        <strain evidence="6 7">T18</strain>
    </source>
</reference>
<feature type="transmembrane region" description="Helical" evidence="4">
    <location>
        <begin position="304"/>
        <end position="324"/>
    </location>
</feature>
<dbReference type="EMBL" id="JAETWB010000012">
    <property type="protein sequence ID" value="MBL6080313.1"/>
    <property type="molecule type" value="Genomic_DNA"/>
</dbReference>
<dbReference type="CDD" id="cd17489">
    <property type="entry name" value="MFS_YfcJ_like"/>
    <property type="match status" value="1"/>
</dbReference>
<keyword evidence="7" id="KW-1185">Reference proteome</keyword>
<protein>
    <recommendedName>
        <fullName evidence="4">Uncharacterized MFS-type transporter JMJ56_20045</fullName>
    </recommendedName>
</protein>
<dbReference type="PANTHER" id="PTHR23531">
    <property type="entry name" value="QUINOLENE RESISTANCE PROTEIN NORA"/>
    <property type="match status" value="1"/>
</dbReference>
<accession>A0ABS1U6N1</accession>
<feature type="transmembrane region" description="Helical" evidence="4">
    <location>
        <begin position="172"/>
        <end position="195"/>
    </location>
</feature>
<dbReference type="Proteomes" id="UP000660885">
    <property type="component" value="Unassembled WGS sequence"/>
</dbReference>
<comment type="caution">
    <text evidence="6">The sequence shown here is derived from an EMBL/GenBank/DDBJ whole genome shotgun (WGS) entry which is preliminary data.</text>
</comment>
<dbReference type="HAMAP" id="MF_02091">
    <property type="entry name" value="MFS_YfcJ"/>
    <property type="match status" value="1"/>
</dbReference>
<dbReference type="NCBIfam" id="NF003477">
    <property type="entry name" value="PRK05122.1"/>
    <property type="match status" value="1"/>
</dbReference>